<dbReference type="Pfam" id="PF00583">
    <property type="entry name" value="Acetyltransf_1"/>
    <property type="match status" value="1"/>
</dbReference>
<keyword evidence="2" id="KW-0012">Acyltransferase</keyword>
<dbReference type="CDD" id="cd04301">
    <property type="entry name" value="NAT_SF"/>
    <property type="match status" value="1"/>
</dbReference>
<proteinExistence type="predicted"/>
<dbReference type="PANTHER" id="PTHR43877">
    <property type="entry name" value="AMINOALKYLPHOSPHONATE N-ACETYLTRANSFERASE-RELATED-RELATED"/>
    <property type="match status" value="1"/>
</dbReference>
<dbReference type="Proteomes" id="UP001165092">
    <property type="component" value="Unassembled WGS sequence"/>
</dbReference>
<dbReference type="PANTHER" id="PTHR43877:SF2">
    <property type="entry name" value="AMINOALKYLPHOSPHONATE N-ACETYLTRANSFERASE-RELATED"/>
    <property type="match status" value="1"/>
</dbReference>
<evidence type="ECO:0000313" key="4">
    <source>
        <dbReference type="EMBL" id="GLU45690.1"/>
    </source>
</evidence>
<keyword evidence="5" id="KW-1185">Reference proteome</keyword>
<organism evidence="4 5">
    <name type="scientific">Nocardiopsis ansamitocini</name>
    <dbReference type="NCBI Taxonomy" id="1670832"/>
    <lineage>
        <taxon>Bacteria</taxon>
        <taxon>Bacillati</taxon>
        <taxon>Actinomycetota</taxon>
        <taxon>Actinomycetes</taxon>
        <taxon>Streptosporangiales</taxon>
        <taxon>Nocardiopsidaceae</taxon>
        <taxon>Nocardiopsis</taxon>
    </lineage>
</organism>
<dbReference type="AlphaFoldDB" id="A0A9W6P1W9"/>
<dbReference type="InterPro" id="IPR000182">
    <property type="entry name" value="GNAT_dom"/>
</dbReference>
<sequence length="174" mass="18913">MGPQPPAPPATEDLVIRATRIDDPQAAPLLAELSEEYTARYADISDEMTRFPASDFAPPHGVLLLLLRDGVPVAGGAYRRYDHRTAEIKRMWTAADSRRRGYASRVLAALEAEAARGGYARLYLITGPRQPEARALYLAAGYTPLFDLAADPETIGPLPFDKALPPAGRGEGRQ</sequence>
<comment type="caution">
    <text evidence="4">The sequence shown here is derived from an EMBL/GenBank/DDBJ whole genome shotgun (WGS) entry which is preliminary data.</text>
</comment>
<evidence type="ECO:0000256" key="1">
    <source>
        <dbReference type="ARBA" id="ARBA00022679"/>
    </source>
</evidence>
<reference evidence="4" key="1">
    <citation type="submission" date="2023-02" db="EMBL/GenBank/DDBJ databases">
        <title>Nocardiopsis ansamitocini NBRC 112285.</title>
        <authorList>
            <person name="Ichikawa N."/>
            <person name="Sato H."/>
            <person name="Tonouchi N."/>
        </authorList>
    </citation>
    <scope>NUCLEOTIDE SEQUENCE</scope>
    <source>
        <strain evidence="4">NBRC 112285</strain>
    </source>
</reference>
<dbReference type="EMBL" id="BSQG01000001">
    <property type="protein sequence ID" value="GLU45690.1"/>
    <property type="molecule type" value="Genomic_DNA"/>
</dbReference>
<protein>
    <submittedName>
        <fullName evidence="4">N-acetyltransferase</fullName>
    </submittedName>
</protein>
<dbReference type="SUPFAM" id="SSF55729">
    <property type="entry name" value="Acyl-CoA N-acyltransferases (Nat)"/>
    <property type="match status" value="1"/>
</dbReference>
<name>A0A9W6P1W9_9ACTN</name>
<accession>A0A9W6P1W9</accession>
<feature type="domain" description="N-acetyltransferase" evidence="3">
    <location>
        <begin position="17"/>
        <end position="165"/>
    </location>
</feature>
<evidence type="ECO:0000256" key="2">
    <source>
        <dbReference type="ARBA" id="ARBA00023315"/>
    </source>
</evidence>
<dbReference type="InterPro" id="IPR016181">
    <property type="entry name" value="Acyl_CoA_acyltransferase"/>
</dbReference>
<evidence type="ECO:0000259" key="3">
    <source>
        <dbReference type="PROSITE" id="PS51186"/>
    </source>
</evidence>
<evidence type="ECO:0000313" key="5">
    <source>
        <dbReference type="Proteomes" id="UP001165092"/>
    </source>
</evidence>
<keyword evidence="1" id="KW-0808">Transferase</keyword>
<dbReference type="PROSITE" id="PS51186">
    <property type="entry name" value="GNAT"/>
    <property type="match status" value="1"/>
</dbReference>
<dbReference type="GO" id="GO:0016747">
    <property type="term" value="F:acyltransferase activity, transferring groups other than amino-acyl groups"/>
    <property type="evidence" value="ECO:0007669"/>
    <property type="project" value="InterPro"/>
</dbReference>
<dbReference type="Gene3D" id="3.40.630.30">
    <property type="match status" value="1"/>
</dbReference>
<gene>
    <name evidence="4" type="ORF">Nans01_00410</name>
</gene>
<dbReference type="InterPro" id="IPR050832">
    <property type="entry name" value="Bact_Acetyltransf"/>
</dbReference>